<accession>A0A937HIW2</accession>
<gene>
    <name evidence="1" type="ORF">ISQ19_00100</name>
</gene>
<dbReference type="AlphaFoldDB" id="A0A937HIW2"/>
<name>A0A937HIW2_9PROT</name>
<dbReference type="InterPro" id="IPR014057">
    <property type="entry name" value="HI1420"/>
</dbReference>
<reference evidence="1" key="1">
    <citation type="submission" date="2020-10" db="EMBL/GenBank/DDBJ databases">
        <title>Microbiome of the Black Sea water column analyzed by genome centric metagenomics.</title>
        <authorList>
            <person name="Cabello-Yeves P.J."/>
            <person name="Callieri C."/>
            <person name="Picazo A."/>
            <person name="Mehrshad M."/>
            <person name="Haro-Moreno J.M."/>
            <person name="Roda-Garcia J."/>
            <person name="Dzembekova N."/>
            <person name="Slabakova V."/>
            <person name="Slabakova N."/>
            <person name="Moncheva S."/>
            <person name="Rodriguez-Valera F."/>
        </authorList>
    </citation>
    <scope>NUCLEOTIDE SEQUENCE</scope>
    <source>
        <strain evidence="1">BS307-5m-G5</strain>
    </source>
</reference>
<evidence type="ECO:0000313" key="1">
    <source>
        <dbReference type="EMBL" id="MBL6761078.1"/>
    </source>
</evidence>
<dbReference type="PANTHER" id="PTHR40275:SF1">
    <property type="entry name" value="SSL7038 PROTEIN"/>
    <property type="match status" value="1"/>
</dbReference>
<dbReference type="Proteomes" id="UP000785783">
    <property type="component" value="Unassembled WGS sequence"/>
</dbReference>
<dbReference type="GO" id="GO:0003677">
    <property type="term" value="F:DNA binding"/>
    <property type="evidence" value="ECO:0007669"/>
    <property type="project" value="InterPro"/>
</dbReference>
<dbReference type="EMBL" id="JADHOK010000001">
    <property type="protein sequence ID" value="MBL6761078.1"/>
    <property type="molecule type" value="Genomic_DNA"/>
</dbReference>
<sequence>MKYKNFATLDEVEERYLLSNPNQIDVYLEHIFEELAANGDVKATLASLRNIAKVKGMGETAKQIGMTRQGLQKALSPNGNPTIATFNKVLNSFGYRLSIAKIATR</sequence>
<dbReference type="InterPro" id="IPR010982">
    <property type="entry name" value="Lambda_DNA-bd_dom_sf"/>
</dbReference>
<proteinExistence type="predicted"/>
<evidence type="ECO:0000313" key="2">
    <source>
        <dbReference type="Proteomes" id="UP000785783"/>
    </source>
</evidence>
<dbReference type="Pfam" id="PF21716">
    <property type="entry name" value="dnstrm_HI1420"/>
    <property type="match status" value="1"/>
</dbReference>
<dbReference type="PANTHER" id="PTHR40275">
    <property type="entry name" value="SSL7038 PROTEIN"/>
    <property type="match status" value="1"/>
</dbReference>
<protein>
    <submittedName>
        <fullName evidence="1">Addiction module antidote protein</fullName>
    </submittedName>
</protein>
<organism evidence="1 2">
    <name type="scientific">PS1 clade bacterium</name>
    <dbReference type="NCBI Taxonomy" id="2175152"/>
    <lineage>
        <taxon>Bacteria</taxon>
        <taxon>Pseudomonadati</taxon>
        <taxon>Pseudomonadota</taxon>
        <taxon>Alphaproteobacteria</taxon>
        <taxon>PS1 clade</taxon>
    </lineage>
</organism>
<dbReference type="SUPFAM" id="SSF47413">
    <property type="entry name" value="lambda repressor-like DNA-binding domains"/>
    <property type="match status" value="1"/>
</dbReference>
<comment type="caution">
    <text evidence="1">The sequence shown here is derived from an EMBL/GenBank/DDBJ whole genome shotgun (WGS) entry which is preliminary data.</text>
</comment>
<dbReference type="NCBIfam" id="TIGR02684">
    <property type="entry name" value="dnstrm_HI1420"/>
    <property type="match status" value="1"/>
</dbReference>